<evidence type="ECO:0000256" key="2">
    <source>
        <dbReference type="ARBA" id="ARBA00038157"/>
    </source>
</evidence>
<dbReference type="Pfam" id="PF00248">
    <property type="entry name" value="Aldo_ket_red"/>
    <property type="match status" value="1"/>
</dbReference>
<evidence type="ECO:0000256" key="1">
    <source>
        <dbReference type="ARBA" id="ARBA00022857"/>
    </source>
</evidence>
<evidence type="ECO:0000313" key="5">
    <source>
        <dbReference type="Proteomes" id="UP001497453"/>
    </source>
</evidence>
<accession>A0ABP1DLI2</accession>
<dbReference type="InterPro" id="IPR036812">
    <property type="entry name" value="NAD(P)_OxRdtase_dom_sf"/>
</dbReference>
<sequence>MFQPVPDPPSRLARYRRLAPSAGVFVSPIQLGGMSIGDKWPTIGAGGREESFKLLDAYANAGGNFIDTANMYQDGRSEELIGEWMEARQNRDEIVIATKYTGQWQTHNKAVKSQAAFVGNSYKSMYASLEASLKKLRTSYVDILYVHFWDYTSSIEEVMNGLHTLVGLGKVLYLGISDAPAWVVSEANRYAKDHGKTPFVIYQGRWNVTLRDLERDIIPMCRAHGMAIAPWDVLVHGKVRTDEEEEERRKSGMKGRTGLSADWERNEDEKKMCKVLEKIASEVGAKNLRSVAIAYVMQKTTHVFPILGIKTVEQLEANVDALNIALSSEHISEIESVLSWDSGFPHNLLGDGTVPNENVRGTIWYEPDPLPAPFRP</sequence>
<comment type="similarity">
    <text evidence="2">Belongs to the aldo/keto reductase family. Aldo/keto reductase 2 subfamily.</text>
</comment>
<proteinExistence type="inferred from homology"/>
<gene>
    <name evidence="4" type="ORF">GFSPODELE1_LOCUS6431</name>
</gene>
<dbReference type="InterPro" id="IPR023210">
    <property type="entry name" value="NADP_OxRdtase_dom"/>
</dbReference>
<dbReference type="InterPro" id="IPR050523">
    <property type="entry name" value="AKR_Detox_Biosynth"/>
</dbReference>
<keyword evidence="1" id="KW-0521">NADP</keyword>
<protein>
    <recommendedName>
        <fullName evidence="3">NADP-dependent oxidoreductase domain-containing protein</fullName>
    </recommendedName>
</protein>
<evidence type="ECO:0000259" key="3">
    <source>
        <dbReference type="Pfam" id="PF00248"/>
    </source>
</evidence>
<reference evidence="5" key="1">
    <citation type="submission" date="2024-04" db="EMBL/GenBank/DDBJ databases">
        <authorList>
            <person name="Shaw F."/>
            <person name="Minotto A."/>
        </authorList>
    </citation>
    <scope>NUCLEOTIDE SEQUENCE [LARGE SCALE GENOMIC DNA]</scope>
</reference>
<dbReference type="SUPFAM" id="SSF51430">
    <property type="entry name" value="NAD(P)-linked oxidoreductase"/>
    <property type="match status" value="1"/>
</dbReference>
<evidence type="ECO:0000313" key="4">
    <source>
        <dbReference type="EMBL" id="CAL1707562.1"/>
    </source>
</evidence>
<feature type="domain" description="NADP-dependent oxidoreductase" evidence="3">
    <location>
        <begin position="28"/>
        <end position="337"/>
    </location>
</feature>
<organism evidence="4 5">
    <name type="scientific">Somion occarium</name>
    <dbReference type="NCBI Taxonomy" id="3059160"/>
    <lineage>
        <taxon>Eukaryota</taxon>
        <taxon>Fungi</taxon>
        <taxon>Dikarya</taxon>
        <taxon>Basidiomycota</taxon>
        <taxon>Agaricomycotina</taxon>
        <taxon>Agaricomycetes</taxon>
        <taxon>Polyporales</taxon>
        <taxon>Cerrenaceae</taxon>
        <taxon>Somion</taxon>
    </lineage>
</organism>
<keyword evidence="5" id="KW-1185">Reference proteome</keyword>
<dbReference type="Proteomes" id="UP001497453">
    <property type="component" value="Chromosome 4"/>
</dbReference>
<dbReference type="Gene3D" id="3.20.20.100">
    <property type="entry name" value="NADP-dependent oxidoreductase domain"/>
    <property type="match status" value="1"/>
</dbReference>
<name>A0ABP1DLI2_9APHY</name>
<dbReference type="EMBL" id="OZ037947">
    <property type="protein sequence ID" value="CAL1707562.1"/>
    <property type="molecule type" value="Genomic_DNA"/>
</dbReference>
<dbReference type="PANTHER" id="PTHR43364">
    <property type="entry name" value="NADH-SPECIFIC METHYLGLYOXAL REDUCTASE-RELATED"/>
    <property type="match status" value="1"/>
</dbReference>
<dbReference type="PANTHER" id="PTHR43364:SF7">
    <property type="entry name" value="NADP-DEPENDENT OXIDOREDUCTASE DOMAIN-CONTAINING PROTEIN-RELATED"/>
    <property type="match status" value="1"/>
</dbReference>